<reference evidence="4" key="1">
    <citation type="submission" date="2016-10" db="EMBL/GenBank/DDBJ databases">
        <authorList>
            <person name="Varghese N."/>
            <person name="Submissions S."/>
        </authorList>
    </citation>
    <scope>NUCLEOTIDE SEQUENCE [LARGE SCALE GENOMIC DNA]</scope>
    <source>
        <strain evidence="4">DSM 17298</strain>
    </source>
</reference>
<feature type="domain" description="Response regulatory" evidence="2">
    <location>
        <begin position="8"/>
        <end position="139"/>
    </location>
</feature>
<dbReference type="InterPro" id="IPR052893">
    <property type="entry name" value="TCS_response_regulator"/>
</dbReference>
<dbReference type="SUPFAM" id="SSF52172">
    <property type="entry name" value="CheY-like"/>
    <property type="match status" value="1"/>
</dbReference>
<accession>A0A1H5TKA2</accession>
<evidence type="ECO:0000313" key="4">
    <source>
        <dbReference type="Proteomes" id="UP000236736"/>
    </source>
</evidence>
<feature type="modified residue" description="4-aspartylphosphate" evidence="1">
    <location>
        <position position="69"/>
    </location>
</feature>
<keyword evidence="1" id="KW-0597">Phosphoprotein</keyword>
<keyword evidence="4" id="KW-1185">Reference proteome</keyword>
<proteinExistence type="predicted"/>
<dbReference type="Gene3D" id="3.40.50.2300">
    <property type="match status" value="1"/>
</dbReference>
<evidence type="ECO:0000259" key="2">
    <source>
        <dbReference type="PROSITE" id="PS50110"/>
    </source>
</evidence>
<dbReference type="STRING" id="1120964.GCA_001313265_04569"/>
<sequence length="143" mass="16670">MSLFKVKEVYLVDDDAIVRMVASRILRSIEFKNTISAFENGKLAIDMISKKIAENEYDHVDEHILILLDINMPIMDAWGFLDEFKKFDQKIKKHFLISIITSSIDTSDKTKAFSYPEVSDYITKPLTGKHILDFLKKHHLYED</sequence>
<gene>
    <name evidence="3" type="ORF">SAMN03080598_00810</name>
</gene>
<dbReference type="EMBL" id="FNVR01000003">
    <property type="protein sequence ID" value="SEF63302.1"/>
    <property type="molecule type" value="Genomic_DNA"/>
</dbReference>
<dbReference type="SMART" id="SM00448">
    <property type="entry name" value="REC"/>
    <property type="match status" value="1"/>
</dbReference>
<dbReference type="InterPro" id="IPR001789">
    <property type="entry name" value="Sig_transdc_resp-reg_receiver"/>
</dbReference>
<dbReference type="GO" id="GO:0000160">
    <property type="term" value="P:phosphorelay signal transduction system"/>
    <property type="evidence" value="ECO:0007669"/>
    <property type="project" value="InterPro"/>
</dbReference>
<dbReference type="Pfam" id="PF00072">
    <property type="entry name" value="Response_reg"/>
    <property type="match status" value="1"/>
</dbReference>
<dbReference type="OrthoDB" id="1524091at2"/>
<dbReference type="PROSITE" id="PS50110">
    <property type="entry name" value="RESPONSE_REGULATORY"/>
    <property type="match status" value="1"/>
</dbReference>
<evidence type="ECO:0000313" key="3">
    <source>
        <dbReference type="EMBL" id="SEF63302.1"/>
    </source>
</evidence>
<name>A0A1H5TKA2_9BACT</name>
<protein>
    <submittedName>
        <fullName evidence="3">CheY chemotaxis protein or a CheY-like REC (Receiver) domain</fullName>
    </submittedName>
</protein>
<dbReference type="AlphaFoldDB" id="A0A1H5TKA2"/>
<organism evidence="3 4">
    <name type="scientific">Algoriphagus boritolerans DSM 17298 = JCM 18970</name>
    <dbReference type="NCBI Taxonomy" id="1120964"/>
    <lineage>
        <taxon>Bacteria</taxon>
        <taxon>Pseudomonadati</taxon>
        <taxon>Bacteroidota</taxon>
        <taxon>Cytophagia</taxon>
        <taxon>Cytophagales</taxon>
        <taxon>Cyclobacteriaceae</taxon>
        <taxon>Algoriphagus</taxon>
    </lineage>
</organism>
<dbReference type="PANTHER" id="PTHR44520">
    <property type="entry name" value="RESPONSE REGULATOR RCP1-RELATED"/>
    <property type="match status" value="1"/>
</dbReference>
<dbReference type="Proteomes" id="UP000236736">
    <property type="component" value="Unassembled WGS sequence"/>
</dbReference>
<evidence type="ECO:0000256" key="1">
    <source>
        <dbReference type="PROSITE-ProRule" id="PRU00169"/>
    </source>
</evidence>
<dbReference type="InterPro" id="IPR011006">
    <property type="entry name" value="CheY-like_superfamily"/>
</dbReference>
<dbReference type="PANTHER" id="PTHR44520:SF2">
    <property type="entry name" value="RESPONSE REGULATOR RCP1"/>
    <property type="match status" value="1"/>
</dbReference>
<dbReference type="RefSeq" id="WP_103923522.1">
    <property type="nucleotide sequence ID" value="NZ_FNVR01000003.1"/>
</dbReference>